<evidence type="ECO:0000256" key="3">
    <source>
        <dbReference type="RuleBase" id="RU003707"/>
    </source>
</evidence>
<dbReference type="InterPro" id="IPR029045">
    <property type="entry name" value="ClpP/crotonase-like_dom_sf"/>
</dbReference>
<sequence>MSTTTASTYRNLLLERHGAITTLVVNRPEVLNALNRETLVEIEAASLAFASDPEQGALIVTGAGEKSFISGADIQELAPLDPRGAEEISRLGQRVVGSLERASKPVIAAINGYTFGGGCELALACHMRIASENAVMGLPEVGLGIIPGYGGTQRLPRLVGTGRALELILSGRRVKADEAERIGLVNRVVPLAALREEAEKLAQSILKNGPLAVAAALEAVHRGMQLPLDHGLRFESCQFGVLAASEDMHEGLKAFLEKRPARFQRK</sequence>
<comment type="similarity">
    <text evidence="1 3">Belongs to the enoyl-CoA hydratase/isomerase family.</text>
</comment>
<dbReference type="FunFam" id="1.10.12.10:FF:000001">
    <property type="entry name" value="Probable enoyl-CoA hydratase, mitochondrial"/>
    <property type="match status" value="1"/>
</dbReference>
<protein>
    <submittedName>
        <fullName evidence="4">Enoyl-CoA hydratase</fullName>
    </submittedName>
</protein>
<dbReference type="FunFam" id="3.90.226.10:FF:000009">
    <property type="entry name" value="Carnitinyl-CoA dehydratase"/>
    <property type="match status" value="1"/>
</dbReference>
<accession>A0A538S9K0</accession>
<keyword evidence="2" id="KW-0456">Lyase</keyword>
<dbReference type="PANTHER" id="PTHR11941">
    <property type="entry name" value="ENOYL-COA HYDRATASE-RELATED"/>
    <property type="match status" value="1"/>
</dbReference>
<dbReference type="InterPro" id="IPR018376">
    <property type="entry name" value="Enoyl-CoA_hyd/isom_CS"/>
</dbReference>
<dbReference type="PANTHER" id="PTHR11941:SF54">
    <property type="entry name" value="ENOYL-COA HYDRATASE, MITOCHONDRIAL"/>
    <property type="match status" value="1"/>
</dbReference>
<dbReference type="PROSITE" id="PS00166">
    <property type="entry name" value="ENOYL_COA_HYDRATASE"/>
    <property type="match status" value="1"/>
</dbReference>
<dbReference type="Gene3D" id="3.90.226.10">
    <property type="entry name" value="2-enoyl-CoA Hydratase, Chain A, domain 1"/>
    <property type="match status" value="1"/>
</dbReference>
<dbReference type="CDD" id="cd06558">
    <property type="entry name" value="crotonase-like"/>
    <property type="match status" value="1"/>
</dbReference>
<gene>
    <name evidence="4" type="ORF">E6K72_13410</name>
</gene>
<dbReference type="AlphaFoldDB" id="A0A538S9K0"/>
<dbReference type="GO" id="GO:0016836">
    <property type="term" value="F:hydro-lyase activity"/>
    <property type="evidence" value="ECO:0007669"/>
    <property type="project" value="UniProtKB-ARBA"/>
</dbReference>
<reference evidence="4 5" key="1">
    <citation type="journal article" date="2019" name="Nat. Microbiol.">
        <title>Mediterranean grassland soil C-N compound turnover is dependent on rainfall and depth, and is mediated by genomically divergent microorganisms.</title>
        <authorList>
            <person name="Diamond S."/>
            <person name="Andeer P.F."/>
            <person name="Li Z."/>
            <person name="Crits-Christoph A."/>
            <person name="Burstein D."/>
            <person name="Anantharaman K."/>
            <person name="Lane K.R."/>
            <person name="Thomas B.C."/>
            <person name="Pan C."/>
            <person name="Northen T.R."/>
            <person name="Banfield J.F."/>
        </authorList>
    </citation>
    <scope>NUCLEOTIDE SEQUENCE [LARGE SCALE GENOMIC DNA]</scope>
    <source>
        <strain evidence="4">WS_2</strain>
    </source>
</reference>
<dbReference type="Pfam" id="PF00378">
    <property type="entry name" value="ECH_1"/>
    <property type="match status" value="1"/>
</dbReference>
<proteinExistence type="inferred from homology"/>
<evidence type="ECO:0000313" key="5">
    <source>
        <dbReference type="Proteomes" id="UP000317716"/>
    </source>
</evidence>
<dbReference type="EMBL" id="VBOS01000498">
    <property type="protein sequence ID" value="TMQ48048.1"/>
    <property type="molecule type" value="Genomic_DNA"/>
</dbReference>
<dbReference type="SUPFAM" id="SSF52096">
    <property type="entry name" value="ClpP/crotonase"/>
    <property type="match status" value="1"/>
</dbReference>
<name>A0A538S9K0_UNCEI</name>
<dbReference type="InterPro" id="IPR014748">
    <property type="entry name" value="Enoyl-CoA_hydra_C"/>
</dbReference>
<evidence type="ECO:0000256" key="1">
    <source>
        <dbReference type="ARBA" id="ARBA00005254"/>
    </source>
</evidence>
<dbReference type="InterPro" id="IPR001753">
    <property type="entry name" value="Enoyl-CoA_hydra/iso"/>
</dbReference>
<comment type="caution">
    <text evidence="4">The sequence shown here is derived from an EMBL/GenBank/DDBJ whole genome shotgun (WGS) entry which is preliminary data.</text>
</comment>
<organism evidence="4 5">
    <name type="scientific">Eiseniibacteriota bacterium</name>
    <dbReference type="NCBI Taxonomy" id="2212470"/>
    <lineage>
        <taxon>Bacteria</taxon>
        <taxon>Candidatus Eiseniibacteriota</taxon>
    </lineage>
</organism>
<dbReference type="GO" id="GO:0006635">
    <property type="term" value="P:fatty acid beta-oxidation"/>
    <property type="evidence" value="ECO:0007669"/>
    <property type="project" value="TreeGrafter"/>
</dbReference>
<evidence type="ECO:0000256" key="2">
    <source>
        <dbReference type="ARBA" id="ARBA00023239"/>
    </source>
</evidence>
<dbReference type="Gene3D" id="1.10.12.10">
    <property type="entry name" value="Lyase 2-enoyl-coa Hydratase, Chain A, domain 2"/>
    <property type="match status" value="1"/>
</dbReference>
<evidence type="ECO:0000313" key="4">
    <source>
        <dbReference type="EMBL" id="TMQ48048.1"/>
    </source>
</evidence>
<dbReference type="Proteomes" id="UP000317716">
    <property type="component" value="Unassembled WGS sequence"/>
</dbReference>